<dbReference type="AlphaFoldDB" id="A0A841CIW7"/>
<accession>A0A841CIW7</accession>
<dbReference type="RefSeq" id="WP_184690901.1">
    <property type="nucleotide sequence ID" value="NZ_JACHJN010000004.1"/>
</dbReference>
<comment type="caution">
    <text evidence="2">The sequence shown here is derived from an EMBL/GenBank/DDBJ whole genome shotgun (WGS) entry which is preliminary data.</text>
</comment>
<proteinExistence type="predicted"/>
<dbReference type="Pfam" id="PF19054">
    <property type="entry name" value="DUF5753"/>
    <property type="match status" value="1"/>
</dbReference>
<dbReference type="SMART" id="SM00530">
    <property type="entry name" value="HTH_XRE"/>
    <property type="match status" value="1"/>
</dbReference>
<keyword evidence="3" id="KW-1185">Reference proteome</keyword>
<evidence type="ECO:0000313" key="3">
    <source>
        <dbReference type="Proteomes" id="UP000547510"/>
    </source>
</evidence>
<dbReference type="EMBL" id="JACHJN010000004">
    <property type="protein sequence ID" value="MBB5956067.1"/>
    <property type="molecule type" value="Genomic_DNA"/>
</dbReference>
<gene>
    <name evidence="2" type="ORF">FHS29_002653</name>
</gene>
<dbReference type="GO" id="GO:0003677">
    <property type="term" value="F:DNA binding"/>
    <property type="evidence" value="ECO:0007669"/>
    <property type="project" value="InterPro"/>
</dbReference>
<organism evidence="2 3">
    <name type="scientific">Saccharothrix tamanrassetensis</name>
    <dbReference type="NCBI Taxonomy" id="1051531"/>
    <lineage>
        <taxon>Bacteria</taxon>
        <taxon>Bacillati</taxon>
        <taxon>Actinomycetota</taxon>
        <taxon>Actinomycetes</taxon>
        <taxon>Pseudonocardiales</taxon>
        <taxon>Pseudonocardiaceae</taxon>
        <taxon>Saccharothrix</taxon>
    </lineage>
</organism>
<sequence>MTSGQSPTDYRARLGERLRELMRHSGVTKADLQETLGGCSDSKVAKILRGDHSVAPLELAALLDRLGVEDPERADLLHLGEEGRRRRPKTPWGSAIPDRLKKFFNTEETAQRIELYRPDLLHGLVQTESYARAVIETNPTLRPDEIERLVQARMARQARLTGPNPPTYSLIIREAVLRAPVGTEETRREQLDRLRRLVKLPHISIRIIPDSAGLTSALYFPFMILTPAGDRAKTVYVETLTDGLLVDEESRIMHYEQVFRELLAVSVGGKEAARLMDKLAV</sequence>
<dbReference type="InterPro" id="IPR010982">
    <property type="entry name" value="Lambda_DNA-bd_dom_sf"/>
</dbReference>
<protein>
    <submittedName>
        <fullName evidence="2">Transcriptional regulator with XRE-family HTH domain</fullName>
    </submittedName>
</protein>
<dbReference type="SUPFAM" id="SSF47413">
    <property type="entry name" value="lambda repressor-like DNA-binding domains"/>
    <property type="match status" value="1"/>
</dbReference>
<evidence type="ECO:0000259" key="1">
    <source>
        <dbReference type="SMART" id="SM00530"/>
    </source>
</evidence>
<dbReference type="InterPro" id="IPR043917">
    <property type="entry name" value="DUF5753"/>
</dbReference>
<dbReference type="Pfam" id="PF13560">
    <property type="entry name" value="HTH_31"/>
    <property type="match status" value="1"/>
</dbReference>
<feature type="domain" description="HTH cro/C1-type" evidence="1">
    <location>
        <begin position="17"/>
        <end position="73"/>
    </location>
</feature>
<dbReference type="Proteomes" id="UP000547510">
    <property type="component" value="Unassembled WGS sequence"/>
</dbReference>
<dbReference type="InterPro" id="IPR001387">
    <property type="entry name" value="Cro/C1-type_HTH"/>
</dbReference>
<reference evidence="2 3" key="1">
    <citation type="submission" date="2020-08" db="EMBL/GenBank/DDBJ databases">
        <title>Genomic Encyclopedia of Type Strains, Phase III (KMG-III): the genomes of soil and plant-associated and newly described type strains.</title>
        <authorList>
            <person name="Whitman W."/>
        </authorList>
    </citation>
    <scope>NUCLEOTIDE SEQUENCE [LARGE SCALE GENOMIC DNA]</scope>
    <source>
        <strain evidence="2 3">CECT 8640</strain>
    </source>
</reference>
<evidence type="ECO:0000313" key="2">
    <source>
        <dbReference type="EMBL" id="MBB5956067.1"/>
    </source>
</evidence>
<name>A0A841CIW7_9PSEU</name>
<dbReference type="CDD" id="cd00093">
    <property type="entry name" value="HTH_XRE"/>
    <property type="match status" value="1"/>
</dbReference>
<dbReference type="Gene3D" id="1.10.260.40">
    <property type="entry name" value="lambda repressor-like DNA-binding domains"/>
    <property type="match status" value="1"/>
</dbReference>